<reference evidence="2" key="1">
    <citation type="submission" date="2019-11" db="EMBL/GenBank/DDBJ databases">
        <title>Genomic insights into an expanded diversity of filamentous marine cyanobacteria reveals the extraordinary biosynthetic potential of Moorea and Okeania.</title>
        <authorList>
            <person name="Ferreira Leao T."/>
            <person name="Wang M."/>
            <person name="Moss N."/>
            <person name="Da Silva R."/>
            <person name="Sanders J."/>
            <person name="Nurk S."/>
            <person name="Gurevich A."/>
            <person name="Humphrey G."/>
            <person name="Reher R."/>
            <person name="Zhu Q."/>
            <person name="Belda-Ferre P."/>
            <person name="Glukhov E."/>
            <person name="Rex R."/>
            <person name="Dorrestein P.C."/>
            <person name="Knight R."/>
            <person name="Pevzner P."/>
            <person name="Gerwick W.H."/>
            <person name="Gerwick L."/>
        </authorList>
    </citation>
    <scope>NUCLEOTIDE SEQUENCE</scope>
    <source>
        <strain evidence="2">SIO1C4</strain>
    </source>
</reference>
<dbReference type="AlphaFoldDB" id="A0A6B3N4Q1"/>
<proteinExistence type="predicted"/>
<name>A0A6B3N4Q1_9CYAN</name>
<sequence length="76" mass="8177">APFVIADGSISDFLNTNPENLEDEGSNAYFTFIGANPDQADHFAMLGDNTIGVEDLFGGGDNDFNDVIFKVDFTVP</sequence>
<dbReference type="Pfam" id="PF13448">
    <property type="entry name" value="DUF4114"/>
    <property type="match status" value="1"/>
</dbReference>
<feature type="domain" description="DUF4114" evidence="1">
    <location>
        <begin position="1"/>
        <end position="73"/>
    </location>
</feature>
<gene>
    <name evidence="2" type="ORF">F6J89_10605</name>
</gene>
<evidence type="ECO:0000259" key="1">
    <source>
        <dbReference type="Pfam" id="PF13448"/>
    </source>
</evidence>
<evidence type="ECO:0000313" key="2">
    <source>
        <dbReference type="EMBL" id="NER28059.1"/>
    </source>
</evidence>
<accession>A0A6B3N4Q1</accession>
<organism evidence="2">
    <name type="scientific">Symploca sp. SIO1C4</name>
    <dbReference type="NCBI Taxonomy" id="2607765"/>
    <lineage>
        <taxon>Bacteria</taxon>
        <taxon>Bacillati</taxon>
        <taxon>Cyanobacteriota</taxon>
        <taxon>Cyanophyceae</taxon>
        <taxon>Coleofasciculales</taxon>
        <taxon>Coleofasciculaceae</taxon>
        <taxon>Symploca</taxon>
    </lineage>
</organism>
<dbReference type="EMBL" id="JAAHFQ010000166">
    <property type="protein sequence ID" value="NER28059.1"/>
    <property type="molecule type" value="Genomic_DNA"/>
</dbReference>
<protein>
    <submittedName>
        <fullName evidence="2">DUF4114 domain-containing protein</fullName>
    </submittedName>
</protein>
<comment type="caution">
    <text evidence="2">The sequence shown here is derived from an EMBL/GenBank/DDBJ whole genome shotgun (WGS) entry which is preliminary data.</text>
</comment>
<feature type="non-terminal residue" evidence="2">
    <location>
        <position position="1"/>
    </location>
</feature>
<dbReference type="InterPro" id="IPR025193">
    <property type="entry name" value="DUF4114"/>
</dbReference>